<keyword evidence="1" id="KW-1133">Transmembrane helix</keyword>
<keyword evidence="1" id="KW-0472">Membrane</keyword>
<feature type="transmembrane region" description="Helical" evidence="1">
    <location>
        <begin position="101"/>
        <end position="122"/>
    </location>
</feature>
<dbReference type="EMBL" id="BQKK01000005">
    <property type="protein sequence ID" value="GJN43483.1"/>
    <property type="molecule type" value="Genomic_DNA"/>
</dbReference>
<dbReference type="PANTHER" id="PTHR37814:SF1">
    <property type="entry name" value="MEMBRANE PROTEIN"/>
    <property type="match status" value="1"/>
</dbReference>
<evidence type="ECO:0000313" key="2">
    <source>
        <dbReference type="EMBL" id="GJN43483.1"/>
    </source>
</evidence>
<proteinExistence type="predicted"/>
<dbReference type="PANTHER" id="PTHR37814">
    <property type="entry name" value="CONSERVED MEMBRANE PROTEIN"/>
    <property type="match status" value="1"/>
</dbReference>
<comment type="caution">
    <text evidence="2">The sequence shown here is derived from an EMBL/GenBank/DDBJ whole genome shotgun (WGS) entry which is preliminary data.</text>
</comment>
<feature type="transmembrane region" description="Helical" evidence="1">
    <location>
        <begin position="147"/>
        <end position="170"/>
    </location>
</feature>
<name>A0AAV5G3G4_CORAM</name>
<sequence>MAAIVIVLLLFSWLLSSLTEWGRNHRNDTSDPFTDICGKTLGTVFRFCVPVFVFMIAVTMFAGAGALLGDVFDLPIWVGATGMAVVVAITLMFGFHNLVEIIGRIGPLIVVIIGVVALWVLIENFPALADATENLAKYPPAKASENWFIGTILYSTAILIIAVPFLTSLGREDTSLSSTVRPGVLTGVIYAFVMGTCALALLATLPLVYDHDTPLVTLGINIAPWLGYIFSAIILLGIYSTAAPMLWTVADQFPIKSRRTYTIVCLALTVVALIGGLKLPFAELVGFVYPSIGYFGLVFFGMLAYRQISLRLRSN</sequence>
<feature type="transmembrane region" description="Helical" evidence="1">
    <location>
        <begin position="287"/>
        <end position="305"/>
    </location>
</feature>
<keyword evidence="1" id="KW-0812">Transmembrane</keyword>
<feature type="transmembrane region" description="Helical" evidence="1">
    <location>
        <begin position="6"/>
        <end position="23"/>
    </location>
</feature>
<reference evidence="2" key="1">
    <citation type="submission" date="2021-12" db="EMBL/GenBank/DDBJ databases">
        <title>Draft genome sequence of Corynebacterium ammoniagenes strain T-723.</title>
        <authorList>
            <person name="Matsuzawa M."/>
            <person name="Hiratani M."/>
            <person name="Abe I."/>
            <person name="Tsuji Y."/>
            <person name="Nakamura J."/>
        </authorList>
    </citation>
    <scope>NUCLEOTIDE SEQUENCE</scope>
    <source>
        <strain evidence="2">T-723</strain>
    </source>
</reference>
<accession>A0AAV5G3G4</accession>
<dbReference type="Proteomes" id="UP001054925">
    <property type="component" value="Unassembled WGS sequence"/>
</dbReference>
<dbReference type="InterPro" id="IPR038728">
    <property type="entry name" value="YkvI-like"/>
</dbReference>
<feature type="transmembrane region" description="Helical" evidence="1">
    <location>
        <begin position="182"/>
        <end position="205"/>
    </location>
</feature>
<evidence type="ECO:0000256" key="1">
    <source>
        <dbReference type="SAM" id="Phobius"/>
    </source>
</evidence>
<protein>
    <submittedName>
        <fullName evidence="2">Membrane protein</fullName>
    </submittedName>
</protein>
<feature type="transmembrane region" description="Helical" evidence="1">
    <location>
        <begin position="225"/>
        <end position="249"/>
    </location>
</feature>
<organism evidence="2 3">
    <name type="scientific">Corynebacterium ammoniagenes</name>
    <name type="common">Brevibacterium ammoniagenes</name>
    <dbReference type="NCBI Taxonomy" id="1697"/>
    <lineage>
        <taxon>Bacteria</taxon>
        <taxon>Bacillati</taxon>
        <taxon>Actinomycetota</taxon>
        <taxon>Actinomycetes</taxon>
        <taxon>Mycobacteriales</taxon>
        <taxon>Corynebacteriaceae</taxon>
        <taxon>Corynebacterium</taxon>
    </lineage>
</organism>
<evidence type="ECO:0000313" key="3">
    <source>
        <dbReference type="Proteomes" id="UP001054925"/>
    </source>
</evidence>
<gene>
    <name evidence="2" type="ORF">CAT723_19620</name>
</gene>
<feature type="transmembrane region" description="Helical" evidence="1">
    <location>
        <begin position="74"/>
        <end position="94"/>
    </location>
</feature>
<feature type="transmembrane region" description="Helical" evidence="1">
    <location>
        <begin position="44"/>
        <end position="68"/>
    </location>
</feature>
<dbReference type="AlphaFoldDB" id="A0AAV5G3G4"/>
<feature type="transmembrane region" description="Helical" evidence="1">
    <location>
        <begin position="261"/>
        <end position="281"/>
    </location>
</feature>